<evidence type="ECO:0000256" key="2">
    <source>
        <dbReference type="ARBA" id="ARBA00022475"/>
    </source>
</evidence>
<organism evidence="7 8">
    <name type="scientific">Dulcicalothrix desertica PCC 7102</name>
    <dbReference type="NCBI Taxonomy" id="232991"/>
    <lineage>
        <taxon>Bacteria</taxon>
        <taxon>Bacillati</taxon>
        <taxon>Cyanobacteriota</taxon>
        <taxon>Cyanophyceae</taxon>
        <taxon>Nostocales</taxon>
        <taxon>Calotrichaceae</taxon>
        <taxon>Dulcicalothrix</taxon>
    </lineage>
</organism>
<comment type="subcellular location">
    <subcellularLocation>
        <location evidence="1">Cell membrane</location>
        <topology evidence="1">Multi-pass membrane protein</topology>
    </subcellularLocation>
</comment>
<protein>
    <submittedName>
        <fullName evidence="7">Uncharacterized protein</fullName>
    </submittedName>
</protein>
<comment type="caution">
    <text evidence="7">The sequence shown here is derived from an EMBL/GenBank/DDBJ whole genome shotgun (WGS) entry which is preliminary data.</text>
</comment>
<dbReference type="PIRSF" id="PIRSF035875">
    <property type="entry name" value="RNase_BN"/>
    <property type="match status" value="1"/>
</dbReference>
<name>A0A433VE87_9CYAN</name>
<evidence type="ECO:0000256" key="5">
    <source>
        <dbReference type="ARBA" id="ARBA00023136"/>
    </source>
</evidence>
<feature type="transmembrane region" description="Helical" evidence="6">
    <location>
        <begin position="212"/>
        <end position="235"/>
    </location>
</feature>
<evidence type="ECO:0000313" key="8">
    <source>
        <dbReference type="Proteomes" id="UP000271624"/>
    </source>
</evidence>
<feature type="transmembrane region" description="Helical" evidence="6">
    <location>
        <begin position="247"/>
        <end position="268"/>
    </location>
</feature>
<keyword evidence="3 6" id="KW-0812">Transmembrane</keyword>
<dbReference type="OrthoDB" id="9797028at2"/>
<feature type="transmembrane region" description="Helical" evidence="6">
    <location>
        <begin position="139"/>
        <end position="169"/>
    </location>
</feature>
<gene>
    <name evidence="7" type="ORF">DSM106972_045570</name>
</gene>
<keyword evidence="4 6" id="KW-1133">Transmembrane helix</keyword>
<reference evidence="7" key="1">
    <citation type="submission" date="2018-12" db="EMBL/GenBank/DDBJ databases">
        <authorList>
            <person name="Will S."/>
            <person name="Neumann-Schaal M."/>
            <person name="Henke P."/>
        </authorList>
    </citation>
    <scope>NUCLEOTIDE SEQUENCE</scope>
    <source>
        <strain evidence="7">PCC 7102</strain>
    </source>
</reference>
<dbReference type="NCBIfam" id="TIGR00765">
    <property type="entry name" value="yihY_not_rbn"/>
    <property type="match status" value="1"/>
</dbReference>
<keyword evidence="8" id="KW-1185">Reference proteome</keyword>
<feature type="transmembrane region" description="Helical" evidence="6">
    <location>
        <begin position="29"/>
        <end position="52"/>
    </location>
</feature>
<dbReference type="Pfam" id="PF03631">
    <property type="entry name" value="Virul_fac_BrkB"/>
    <property type="match status" value="1"/>
</dbReference>
<evidence type="ECO:0000256" key="3">
    <source>
        <dbReference type="ARBA" id="ARBA00022692"/>
    </source>
</evidence>
<dbReference type="PANTHER" id="PTHR30213">
    <property type="entry name" value="INNER MEMBRANE PROTEIN YHJD"/>
    <property type="match status" value="1"/>
</dbReference>
<feature type="transmembrane region" description="Helical" evidence="6">
    <location>
        <begin position="175"/>
        <end position="200"/>
    </location>
</feature>
<evidence type="ECO:0000256" key="6">
    <source>
        <dbReference type="SAM" id="Phobius"/>
    </source>
</evidence>
<evidence type="ECO:0000313" key="7">
    <source>
        <dbReference type="EMBL" id="RUT04329.1"/>
    </source>
</evidence>
<feature type="transmembrane region" description="Helical" evidence="6">
    <location>
        <begin position="92"/>
        <end position="111"/>
    </location>
</feature>
<accession>A0A433VE87</accession>
<keyword evidence="5 6" id="KW-0472">Membrane</keyword>
<dbReference type="PANTHER" id="PTHR30213:SF1">
    <property type="entry name" value="INNER MEMBRANE PROTEIN YHJD"/>
    <property type="match status" value="1"/>
</dbReference>
<proteinExistence type="predicted"/>
<dbReference type="RefSeq" id="WP_127082939.1">
    <property type="nucleotide sequence ID" value="NZ_RSCL01000011.1"/>
</dbReference>
<dbReference type="Proteomes" id="UP000271624">
    <property type="component" value="Unassembled WGS sequence"/>
</dbReference>
<evidence type="ECO:0000256" key="1">
    <source>
        <dbReference type="ARBA" id="ARBA00004651"/>
    </source>
</evidence>
<sequence>MQLKNIWVIFKKTVTAWQEHKASVWAAGIAFYTIFSLAPLLIIAITIAGAVFGQEVAENELVGQIQGLIGKEGAEAIQAIIKNAQQPGSRGTIATIFGIVTLLFGASGIFGQLQEALNTVWNVKPKPGLNIKYFLQNRLLSFAMVLVISFLLLVSLIISAVLAGIANFFGHLFPGWIMILQSLNFIISFSTTTFLFALIYKILPDIKIAWSNVWIGAIFAAILFTIGKLLIGLYLGNSGISSSYGAASSFVIVLIWVFFSAQVLLFGAEFTQVYAKQKGNIAI</sequence>
<dbReference type="EMBL" id="RSCL01000011">
    <property type="protein sequence ID" value="RUT04329.1"/>
    <property type="molecule type" value="Genomic_DNA"/>
</dbReference>
<dbReference type="AlphaFoldDB" id="A0A433VE87"/>
<evidence type="ECO:0000256" key="4">
    <source>
        <dbReference type="ARBA" id="ARBA00022989"/>
    </source>
</evidence>
<keyword evidence="2" id="KW-1003">Cell membrane</keyword>
<dbReference type="InterPro" id="IPR017039">
    <property type="entry name" value="Virul_fac_BrkB"/>
</dbReference>
<reference evidence="7" key="2">
    <citation type="journal article" date="2019" name="Genome Biol. Evol.">
        <title>Day and night: Metabolic profiles and evolutionary relationships of six axenic non-marine cyanobacteria.</title>
        <authorList>
            <person name="Will S.E."/>
            <person name="Henke P."/>
            <person name="Boedeker C."/>
            <person name="Huang S."/>
            <person name="Brinkmann H."/>
            <person name="Rohde M."/>
            <person name="Jarek M."/>
            <person name="Friedl T."/>
            <person name="Seufert S."/>
            <person name="Schumacher M."/>
            <person name="Overmann J."/>
            <person name="Neumann-Schaal M."/>
            <person name="Petersen J."/>
        </authorList>
    </citation>
    <scope>NUCLEOTIDE SEQUENCE [LARGE SCALE GENOMIC DNA]</scope>
    <source>
        <strain evidence="7">PCC 7102</strain>
    </source>
</reference>
<dbReference type="GO" id="GO:0005886">
    <property type="term" value="C:plasma membrane"/>
    <property type="evidence" value="ECO:0007669"/>
    <property type="project" value="UniProtKB-SubCell"/>
</dbReference>